<keyword evidence="3" id="KW-1185">Reference proteome</keyword>
<organism evidence="2 3">
    <name type="scientific">Streptomyces himastatinicus ATCC 53653</name>
    <dbReference type="NCBI Taxonomy" id="457427"/>
    <lineage>
        <taxon>Bacteria</taxon>
        <taxon>Bacillati</taxon>
        <taxon>Actinomycetota</taxon>
        <taxon>Actinomycetes</taxon>
        <taxon>Kitasatosporales</taxon>
        <taxon>Streptomycetaceae</taxon>
        <taxon>Streptomyces</taxon>
        <taxon>Streptomyces violaceusniger group</taxon>
    </lineage>
</organism>
<gene>
    <name evidence="2" type="ORF">SSOG_08186</name>
</gene>
<dbReference type="Proteomes" id="UP000003963">
    <property type="component" value="Unassembled WGS sequence"/>
</dbReference>
<evidence type="ECO:0000259" key="1">
    <source>
        <dbReference type="Pfam" id="PF07228"/>
    </source>
</evidence>
<dbReference type="InterPro" id="IPR001932">
    <property type="entry name" value="PPM-type_phosphatase-like_dom"/>
</dbReference>
<accession>D9WUX2</accession>
<feature type="domain" description="PPM-type phosphatase" evidence="1">
    <location>
        <begin position="31"/>
        <end position="111"/>
    </location>
</feature>
<evidence type="ECO:0000313" key="3">
    <source>
        <dbReference type="Proteomes" id="UP000003963"/>
    </source>
</evidence>
<dbReference type="InterPro" id="IPR036457">
    <property type="entry name" value="PPM-type-like_dom_sf"/>
</dbReference>
<dbReference type="AlphaFoldDB" id="D9WUX2"/>
<dbReference type="HOGENOM" id="CLU_1814738_0_0_11"/>
<evidence type="ECO:0000313" key="2">
    <source>
        <dbReference type="EMBL" id="EFL28472.1"/>
    </source>
</evidence>
<protein>
    <recommendedName>
        <fullName evidence="1">PPM-type phosphatase domain-containing protein</fullName>
    </recommendedName>
</protein>
<dbReference type="EMBL" id="GG657754">
    <property type="protein sequence ID" value="EFL28472.1"/>
    <property type="molecule type" value="Genomic_DNA"/>
</dbReference>
<name>D9WUX2_9ACTN</name>
<dbReference type="Pfam" id="PF07228">
    <property type="entry name" value="SpoIIE"/>
    <property type="match status" value="1"/>
</dbReference>
<dbReference type="Gene3D" id="3.60.40.10">
    <property type="entry name" value="PPM-type phosphatase domain"/>
    <property type="match status" value="1"/>
</dbReference>
<proteinExistence type="predicted"/>
<reference evidence="2 3" key="1">
    <citation type="submission" date="2009-02" db="EMBL/GenBank/DDBJ databases">
        <title>Annotation of Streptomyces hygroscopicus strain ATCC 53653.</title>
        <authorList>
            <consortium name="The Broad Institute Genome Sequencing Platform"/>
            <consortium name="Broad Institute Microbial Sequencing Center"/>
            <person name="Fischbach M."/>
            <person name="Godfrey P."/>
            <person name="Ward D."/>
            <person name="Young S."/>
            <person name="Zeng Q."/>
            <person name="Koehrsen M."/>
            <person name="Alvarado L."/>
            <person name="Berlin A.M."/>
            <person name="Bochicchio J."/>
            <person name="Borenstein D."/>
            <person name="Chapman S.B."/>
            <person name="Chen Z."/>
            <person name="Engels R."/>
            <person name="Freedman E."/>
            <person name="Gellesch M."/>
            <person name="Goldberg J."/>
            <person name="Griggs A."/>
            <person name="Gujja S."/>
            <person name="Heilman E.R."/>
            <person name="Heiman D.I."/>
            <person name="Hepburn T.A."/>
            <person name="Howarth C."/>
            <person name="Jen D."/>
            <person name="Larson L."/>
            <person name="Lewis B."/>
            <person name="Mehta T."/>
            <person name="Park D."/>
            <person name="Pearson M."/>
            <person name="Richards J."/>
            <person name="Roberts A."/>
            <person name="Saif S."/>
            <person name="Shea T.D."/>
            <person name="Shenoy N."/>
            <person name="Sisk P."/>
            <person name="Stolte C."/>
            <person name="Sykes S.N."/>
            <person name="Thomson T."/>
            <person name="Walk T."/>
            <person name="White J."/>
            <person name="Yandava C."/>
            <person name="Straight P."/>
            <person name="Clardy J."/>
            <person name="Hung D."/>
            <person name="Kolter R."/>
            <person name="Mekalanos J."/>
            <person name="Walker S."/>
            <person name="Walsh C.T."/>
            <person name="Wieland-Brown L.C."/>
            <person name="Haas B."/>
            <person name="Nusbaum C."/>
            <person name="Birren B."/>
        </authorList>
    </citation>
    <scope>NUCLEOTIDE SEQUENCE [LARGE SCALE GENOMIC DNA]</scope>
    <source>
        <strain evidence="2 3">ATCC 53653</strain>
    </source>
</reference>
<dbReference type="STRING" id="457427.SSOG_08186"/>
<sequence length="142" mass="15098">MRSQAPRSVVAEARDTLQGVPAPCCAGRSVGYLGPVPHRLTVITHGHIEPVLISWGKVMALSGPSSLPLGLGSPTDESQVPVYRRLLHGDLLPLRTDGLNEARDVAGAFYRSWAGSGGESAHWHAPSRAGGVPHDLAMWIRP</sequence>